<feature type="transmembrane region" description="Helical" evidence="5">
    <location>
        <begin position="65"/>
        <end position="84"/>
    </location>
</feature>
<dbReference type="AlphaFoldDB" id="A0A7W6NW35"/>
<evidence type="ECO:0000256" key="3">
    <source>
        <dbReference type="ARBA" id="ARBA00022989"/>
    </source>
</evidence>
<feature type="transmembrane region" description="Helical" evidence="5">
    <location>
        <begin position="168"/>
        <end position="186"/>
    </location>
</feature>
<dbReference type="InterPro" id="IPR006008">
    <property type="entry name" value="YciB"/>
</dbReference>
<comment type="similarity">
    <text evidence="5">Belongs to the YciB family.</text>
</comment>
<comment type="subcellular location">
    <subcellularLocation>
        <location evidence="5">Cell inner membrane</location>
        <topology evidence="5">Multi-pass membrane protein</topology>
    </subcellularLocation>
</comment>
<protein>
    <recommendedName>
        <fullName evidence="5">Inner membrane-spanning protein YciB</fullName>
    </recommendedName>
</protein>
<keyword evidence="1 5" id="KW-1003">Cell membrane</keyword>
<feature type="transmembrane region" description="Helical" evidence="5">
    <location>
        <begin position="90"/>
        <end position="110"/>
    </location>
</feature>
<keyword evidence="7" id="KW-1185">Reference proteome</keyword>
<feature type="transmembrane region" description="Helical" evidence="5">
    <location>
        <begin position="12"/>
        <end position="30"/>
    </location>
</feature>
<dbReference type="HAMAP" id="MF_00189">
    <property type="entry name" value="YciB"/>
    <property type="match status" value="1"/>
</dbReference>
<dbReference type="GO" id="GO:0005886">
    <property type="term" value="C:plasma membrane"/>
    <property type="evidence" value="ECO:0007669"/>
    <property type="project" value="UniProtKB-SubCell"/>
</dbReference>
<comment type="caution">
    <text evidence="6">The sequence shown here is derived from an EMBL/GenBank/DDBJ whole genome shotgun (WGS) entry which is preliminary data.</text>
</comment>
<sequence>MAEKKAATPGVRMLIDYGPLAVFFLVNSLAQGPVLARVFAATVAFMVAMGAAIALSWWKTRHVSPMLWITAAFVLIFGSLTLYFHDQTFIQIKPTIIYAMFAIVLGYGLIADKPLLQTLLEQAYPGLSAKGWRLLTINWAAFFAVAAVTNEAVRHFVTWDQWVLFKTWIMIPVTLAFAMLNIPMLLKHGLQLETPDEAPVPPQE</sequence>
<accession>A0A7W6NW35</accession>
<reference evidence="6 7" key="1">
    <citation type="submission" date="2020-08" db="EMBL/GenBank/DDBJ databases">
        <title>Genomic Encyclopedia of Type Strains, Phase IV (KMG-IV): sequencing the most valuable type-strain genomes for metagenomic binning, comparative biology and taxonomic classification.</title>
        <authorList>
            <person name="Goeker M."/>
        </authorList>
    </citation>
    <scope>NUCLEOTIDE SEQUENCE [LARGE SCALE GENOMIC DNA]</scope>
    <source>
        <strain evidence="6 7">DSM 101806</strain>
    </source>
</reference>
<feature type="transmembrane region" description="Helical" evidence="5">
    <location>
        <begin position="36"/>
        <end position="58"/>
    </location>
</feature>
<gene>
    <name evidence="5" type="primary">yciB</name>
    <name evidence="6" type="ORF">GGR46_000784</name>
</gene>
<evidence type="ECO:0000256" key="4">
    <source>
        <dbReference type="ARBA" id="ARBA00023136"/>
    </source>
</evidence>
<organism evidence="6 7">
    <name type="scientific">Sphingomonas kyeonggiensis</name>
    <dbReference type="NCBI Taxonomy" id="1268553"/>
    <lineage>
        <taxon>Bacteria</taxon>
        <taxon>Pseudomonadati</taxon>
        <taxon>Pseudomonadota</taxon>
        <taxon>Alphaproteobacteria</taxon>
        <taxon>Sphingomonadales</taxon>
        <taxon>Sphingomonadaceae</taxon>
        <taxon>Sphingomonas</taxon>
    </lineage>
</organism>
<dbReference type="RefSeq" id="WP_246425889.1">
    <property type="nucleotide sequence ID" value="NZ_JACIEH010000001.1"/>
</dbReference>
<keyword evidence="2 5" id="KW-0812">Transmembrane</keyword>
<evidence type="ECO:0000256" key="1">
    <source>
        <dbReference type="ARBA" id="ARBA00022475"/>
    </source>
</evidence>
<evidence type="ECO:0000256" key="5">
    <source>
        <dbReference type="HAMAP-Rule" id="MF_00189"/>
    </source>
</evidence>
<feature type="transmembrane region" description="Helical" evidence="5">
    <location>
        <begin position="131"/>
        <end position="148"/>
    </location>
</feature>
<evidence type="ECO:0000313" key="7">
    <source>
        <dbReference type="Proteomes" id="UP000557392"/>
    </source>
</evidence>
<keyword evidence="4 5" id="KW-0472">Membrane</keyword>
<dbReference type="EMBL" id="JACIEH010000001">
    <property type="protein sequence ID" value="MBB4097251.1"/>
    <property type="molecule type" value="Genomic_DNA"/>
</dbReference>
<keyword evidence="5" id="KW-0997">Cell inner membrane</keyword>
<evidence type="ECO:0000256" key="2">
    <source>
        <dbReference type="ARBA" id="ARBA00022692"/>
    </source>
</evidence>
<proteinExistence type="inferred from homology"/>
<dbReference type="Pfam" id="PF04279">
    <property type="entry name" value="IspA"/>
    <property type="match status" value="1"/>
</dbReference>
<evidence type="ECO:0000313" key="6">
    <source>
        <dbReference type="EMBL" id="MBB4097251.1"/>
    </source>
</evidence>
<dbReference type="Proteomes" id="UP000557392">
    <property type="component" value="Unassembled WGS sequence"/>
</dbReference>
<name>A0A7W6NW35_9SPHN</name>
<dbReference type="PANTHER" id="PTHR36917">
    <property type="entry name" value="INTRACELLULAR SEPTATION PROTEIN A-RELATED"/>
    <property type="match status" value="1"/>
</dbReference>
<keyword evidence="3 5" id="KW-1133">Transmembrane helix</keyword>
<dbReference type="PANTHER" id="PTHR36917:SF1">
    <property type="entry name" value="INNER MEMBRANE-SPANNING PROTEIN YCIB"/>
    <property type="match status" value="1"/>
</dbReference>
<comment type="function">
    <text evidence="5">Plays a role in cell envelope biogenesis, maintenance of cell envelope integrity and membrane homeostasis.</text>
</comment>